<dbReference type="EMBL" id="JARHTQ010000004">
    <property type="protein sequence ID" value="MDF2255695.1"/>
    <property type="molecule type" value="Genomic_DNA"/>
</dbReference>
<dbReference type="Gene3D" id="3.40.50.1820">
    <property type="entry name" value="alpha/beta hydrolase"/>
    <property type="match status" value="1"/>
</dbReference>
<sequence length="253" mass="26824">MTVDPGVTHTVSHGTDGKQIDVYLPAAGGGDDVPTVLLWHGRGPDERDMLGPLARQVVRRGLIALVPDWRSDAPDGGRRHLLESLEFAREHVPGYGGRSDRIVLAGWSAGAPAAMGVALRPELVGGWRPMAVVGIASRYDWPARTTGSRPLDDLAATTAAPVPVWLVHGSADSIMESRYSREFALALKDRGWPVQLEEPATDHAGAALTEYDPELGRCRAARSSHAVEGGLLTARVLARAAGLADASPGVDSR</sequence>
<gene>
    <name evidence="1" type="ORF">P2L57_08155</name>
</gene>
<dbReference type="SUPFAM" id="SSF53474">
    <property type="entry name" value="alpha/beta-Hydrolases"/>
    <property type="match status" value="1"/>
</dbReference>
<reference evidence="1 2" key="1">
    <citation type="submission" date="2023-03" db="EMBL/GenBank/DDBJ databases">
        <title>Draft genome sequence of type strain Streptomyces ferralitis JCM 14344.</title>
        <authorList>
            <person name="Klaysubun C."/>
            <person name="Duangmal K."/>
        </authorList>
    </citation>
    <scope>NUCLEOTIDE SEQUENCE [LARGE SCALE GENOMIC DNA]</scope>
    <source>
        <strain evidence="1 2">JCM 14344</strain>
    </source>
</reference>
<dbReference type="GO" id="GO:0016787">
    <property type="term" value="F:hydrolase activity"/>
    <property type="evidence" value="ECO:0007669"/>
    <property type="project" value="UniProtKB-KW"/>
</dbReference>
<dbReference type="Proteomes" id="UP001220022">
    <property type="component" value="Unassembled WGS sequence"/>
</dbReference>
<evidence type="ECO:0000313" key="2">
    <source>
        <dbReference type="Proteomes" id="UP001220022"/>
    </source>
</evidence>
<organism evidence="1 2">
    <name type="scientific">Streptantibioticus ferralitis</name>
    <dbReference type="NCBI Taxonomy" id="236510"/>
    <lineage>
        <taxon>Bacteria</taxon>
        <taxon>Bacillati</taxon>
        <taxon>Actinomycetota</taxon>
        <taxon>Actinomycetes</taxon>
        <taxon>Kitasatosporales</taxon>
        <taxon>Streptomycetaceae</taxon>
        <taxon>Streptantibioticus</taxon>
    </lineage>
</organism>
<dbReference type="InterPro" id="IPR029058">
    <property type="entry name" value="AB_hydrolase_fold"/>
</dbReference>
<keyword evidence="1" id="KW-0378">Hydrolase</keyword>
<name>A0ABT5YVZ8_9ACTN</name>
<proteinExistence type="predicted"/>
<protein>
    <submittedName>
        <fullName evidence="1">Alpha/beta hydrolase</fullName>
    </submittedName>
</protein>
<dbReference type="RefSeq" id="WP_275810669.1">
    <property type="nucleotide sequence ID" value="NZ_BAAANM010000017.1"/>
</dbReference>
<comment type="caution">
    <text evidence="1">The sequence shown here is derived from an EMBL/GenBank/DDBJ whole genome shotgun (WGS) entry which is preliminary data.</text>
</comment>
<keyword evidence="2" id="KW-1185">Reference proteome</keyword>
<evidence type="ECO:0000313" key="1">
    <source>
        <dbReference type="EMBL" id="MDF2255695.1"/>
    </source>
</evidence>
<accession>A0ABT5YVZ8</accession>